<dbReference type="SUPFAM" id="SSF52058">
    <property type="entry name" value="L domain-like"/>
    <property type="match status" value="1"/>
</dbReference>
<protein>
    <recommendedName>
        <fullName evidence="4">FNIP repeat-containing protein</fullName>
    </recommendedName>
</protein>
<accession>F1A015</accession>
<dbReference type="VEuPathDB" id="AmoebaDB:DICPUDRAFT_83606"/>
<gene>
    <name evidence="2" type="ORF">DICPUDRAFT_83606</name>
</gene>
<keyword evidence="1" id="KW-0677">Repeat</keyword>
<evidence type="ECO:0008006" key="4">
    <source>
        <dbReference type="Google" id="ProtNLM"/>
    </source>
</evidence>
<evidence type="ECO:0000313" key="3">
    <source>
        <dbReference type="Proteomes" id="UP000001064"/>
    </source>
</evidence>
<reference evidence="3" key="1">
    <citation type="journal article" date="2011" name="Genome Biol.">
        <title>Comparative genomics of the social amoebae Dictyostelium discoideum and Dictyostelium purpureum.</title>
        <authorList>
            <consortium name="US DOE Joint Genome Institute (JGI-PGF)"/>
            <person name="Sucgang R."/>
            <person name="Kuo A."/>
            <person name="Tian X."/>
            <person name="Salerno W."/>
            <person name="Parikh A."/>
            <person name="Feasley C.L."/>
            <person name="Dalin E."/>
            <person name="Tu H."/>
            <person name="Huang E."/>
            <person name="Barry K."/>
            <person name="Lindquist E."/>
            <person name="Shapiro H."/>
            <person name="Bruce D."/>
            <person name="Schmutz J."/>
            <person name="Salamov A."/>
            <person name="Fey P."/>
            <person name="Gaudet P."/>
            <person name="Anjard C."/>
            <person name="Babu M.M."/>
            <person name="Basu S."/>
            <person name="Bushmanova Y."/>
            <person name="van der Wel H."/>
            <person name="Katoh-Kurasawa M."/>
            <person name="Dinh C."/>
            <person name="Coutinho P.M."/>
            <person name="Saito T."/>
            <person name="Elias M."/>
            <person name="Schaap P."/>
            <person name="Kay R.R."/>
            <person name="Henrissat B."/>
            <person name="Eichinger L."/>
            <person name="Rivero F."/>
            <person name="Putnam N.H."/>
            <person name="West C.M."/>
            <person name="Loomis W.F."/>
            <person name="Chisholm R.L."/>
            <person name="Shaulsky G."/>
            <person name="Strassmann J.E."/>
            <person name="Queller D.C."/>
            <person name="Kuspa A."/>
            <person name="Grigoriev I.V."/>
        </authorList>
    </citation>
    <scope>NUCLEOTIDE SEQUENCE [LARGE SCALE GENOMIC DNA]</scope>
    <source>
        <strain evidence="3">QSDP1</strain>
    </source>
</reference>
<dbReference type="OMA" id="LEENDKC"/>
<dbReference type="OrthoDB" id="417426at2759"/>
<dbReference type="PANTHER" id="PTHR32134:SF92">
    <property type="entry name" value="FNIP REPEAT-CONTAINING PROTEIN"/>
    <property type="match status" value="1"/>
</dbReference>
<dbReference type="InterPro" id="IPR051251">
    <property type="entry name" value="STK_FNIP-Repeat"/>
</dbReference>
<dbReference type="eggNOG" id="ENOG502RFQ2">
    <property type="taxonomic scope" value="Eukaryota"/>
</dbReference>
<dbReference type="KEGG" id="dpp:DICPUDRAFT_83606"/>
<dbReference type="AlphaFoldDB" id="F1A015"/>
<evidence type="ECO:0000256" key="1">
    <source>
        <dbReference type="ARBA" id="ARBA00022737"/>
    </source>
</evidence>
<dbReference type="PANTHER" id="PTHR32134">
    <property type="entry name" value="FNIP REPEAT-CONTAINING PROTEIN"/>
    <property type="match status" value="1"/>
</dbReference>
<dbReference type="Pfam" id="PF05725">
    <property type="entry name" value="FNIP"/>
    <property type="match status" value="4"/>
</dbReference>
<dbReference type="Proteomes" id="UP000001064">
    <property type="component" value="Unassembled WGS sequence"/>
</dbReference>
<dbReference type="InParanoid" id="F1A015"/>
<evidence type="ECO:0000313" key="2">
    <source>
        <dbReference type="EMBL" id="EGC30454.1"/>
    </source>
</evidence>
<dbReference type="InterPro" id="IPR008615">
    <property type="entry name" value="FNIP"/>
</dbReference>
<sequence length="514" mass="58590">MSVSTITITNTINNNSAILNNKNSNSSNVIIKKLRTLSNQETVFFKIFHNLVIVKEIFKHVRLLEENDKCKISSLKEFYYHPMREYISNLTFDQDFNEKIPRNLLLSPTIKAITFGYQFNHTIKEFRVPNSVIEICFGHCFDKLLVKGMIPSSVKTLTLGHMFNQELIPNQSIPNGILNLTLGYGFNKNIQVNSIPFSVTSLELGHSFNKPLSRKVLPRNLKSLTLGVCWDHSLVEEGTSYQSILPDSLEKLKLFAFNCPIYCENTKRSLLPNSLKNLIFVSKFNQPMFIGSLPPNIEHLELGFHYSQLIERGVLPQSLKYLNLGNSFYWAIDKMGIIPNQLESIRFSPCSFQKIVSHVFPQTLHTVSVGYYFKDLDNVPNWVKTLEVSKVIPSIPKTIKTLKFREDFNNLNSISSIPDHITSLDTGDIFNQPIKCGIIASSITTLKFGDAFNQPIEKGSISNSNIRQLEFGKNFNYPLSAQLLPCNLEILKISKQYTKKYLKDVPKSIKIIFS</sequence>
<dbReference type="RefSeq" id="XP_003293009.1">
    <property type="nucleotide sequence ID" value="XM_003292961.1"/>
</dbReference>
<dbReference type="GeneID" id="10510493"/>
<keyword evidence="3" id="KW-1185">Reference proteome</keyword>
<organism evidence="2 3">
    <name type="scientific">Dictyostelium purpureum</name>
    <name type="common">Slime mold</name>
    <dbReference type="NCBI Taxonomy" id="5786"/>
    <lineage>
        <taxon>Eukaryota</taxon>
        <taxon>Amoebozoa</taxon>
        <taxon>Evosea</taxon>
        <taxon>Eumycetozoa</taxon>
        <taxon>Dictyostelia</taxon>
        <taxon>Dictyosteliales</taxon>
        <taxon>Dictyosteliaceae</taxon>
        <taxon>Dictyostelium</taxon>
    </lineage>
</organism>
<name>F1A015_DICPU</name>
<dbReference type="FunCoup" id="F1A015">
    <property type="interactions" value="937"/>
</dbReference>
<dbReference type="EMBL" id="GL871327">
    <property type="protein sequence ID" value="EGC30454.1"/>
    <property type="molecule type" value="Genomic_DNA"/>
</dbReference>
<proteinExistence type="predicted"/>